<protein>
    <submittedName>
        <fullName evidence="1">Three-Cys-motif partner protein TcmP</fullName>
    </submittedName>
</protein>
<comment type="caution">
    <text evidence="1">The sequence shown here is derived from an EMBL/GenBank/DDBJ whole genome shotgun (WGS) entry which is preliminary data.</text>
</comment>
<evidence type="ECO:0000313" key="1">
    <source>
        <dbReference type="EMBL" id="NGP19165.1"/>
    </source>
</evidence>
<evidence type="ECO:0000313" key="2">
    <source>
        <dbReference type="Proteomes" id="UP000474802"/>
    </source>
</evidence>
<dbReference type="EMBL" id="JAALFG010000004">
    <property type="protein sequence ID" value="NGP19165.1"/>
    <property type="molecule type" value="Genomic_DNA"/>
</dbReference>
<sequence>MVSEQPWVRKDKSRSRGVVFLDPYALEVDWATLQALTRTQVLDVWYLFPLEAVLRQLARRISGVGVKAPKLDKVLSTAWRELYALPEPDPVQRVDIFDVREDDELQRAASAKQVEEWFRQQLKKEFAYVPEPVPILRSTNRQMFSLFLCVANPSSAATTLADGFMKYVKQGRKPASHRKSGREASDQ</sequence>
<dbReference type="NCBIfam" id="TIGR04474">
    <property type="entry name" value="tcm_partner"/>
    <property type="match status" value="1"/>
</dbReference>
<dbReference type="Proteomes" id="UP000474802">
    <property type="component" value="Unassembled WGS sequence"/>
</dbReference>
<gene>
    <name evidence="1" type="primary">tcmP</name>
    <name evidence="1" type="ORF">G5575_17330</name>
</gene>
<reference evidence="1 2" key="1">
    <citation type="submission" date="2020-02" db="EMBL/GenBank/DDBJ databases">
        <authorList>
            <person name="Khan S.A."/>
            <person name="Jeon C.O."/>
            <person name="Chun B.H."/>
        </authorList>
    </citation>
    <scope>NUCLEOTIDE SEQUENCE [LARGE SCALE GENOMIC DNA]</scope>
    <source>
        <strain evidence="1 2">H239</strain>
    </source>
</reference>
<reference evidence="1 2" key="2">
    <citation type="submission" date="2020-03" db="EMBL/GenBank/DDBJ databases">
        <title>Devosia chinhatensis sp. nov., isolated from a hexachlorocyclohexane (HCH) dump site in India.</title>
        <authorList>
            <person name="Kumar M."/>
            <person name="Lal R."/>
        </authorList>
    </citation>
    <scope>NUCLEOTIDE SEQUENCE [LARGE SCALE GENOMIC DNA]</scope>
    <source>
        <strain evidence="1 2">H239</strain>
    </source>
</reference>
<organism evidence="1 2">
    <name type="scientific">Devosia aurantiaca</name>
    <dbReference type="NCBI Taxonomy" id="2714858"/>
    <lineage>
        <taxon>Bacteria</taxon>
        <taxon>Pseudomonadati</taxon>
        <taxon>Pseudomonadota</taxon>
        <taxon>Alphaproteobacteria</taxon>
        <taxon>Hyphomicrobiales</taxon>
        <taxon>Devosiaceae</taxon>
        <taxon>Devosia</taxon>
    </lineage>
</organism>
<keyword evidence="2" id="KW-1185">Reference proteome</keyword>
<name>A0A6M1SW20_9HYPH</name>
<proteinExistence type="predicted"/>
<dbReference type="AlphaFoldDB" id="A0A6M1SW20"/>
<accession>A0A6M1SW20</accession>
<dbReference type="InterPro" id="IPR031009">
    <property type="entry name" value="Tcm_partner"/>
</dbReference>